<reference evidence="3" key="1">
    <citation type="journal article" date="2012" name="Mol. Plant Microbe Interact.">
        <title>A highly conserved effector in Fusarium oxysporum is required for full virulence on Arabidopsis.</title>
        <authorList>
            <person name="Thatcher L.F."/>
            <person name="Gardiner D.M."/>
            <person name="Kazan K."/>
            <person name="Manners J."/>
        </authorList>
    </citation>
    <scope>NUCLEOTIDE SEQUENCE [LARGE SCALE GENOMIC DNA]</scope>
    <source>
        <strain evidence="3">Fo5176</strain>
    </source>
</reference>
<reference evidence="2" key="2">
    <citation type="submission" date="2025-08" db="UniProtKB">
        <authorList>
            <consortium name="EnsemblFungi"/>
        </authorList>
    </citation>
    <scope>IDENTIFICATION</scope>
    <source>
        <strain evidence="2">4287 / CBS 123668 / FGSC 9935 / NRRL 34936</strain>
    </source>
</reference>
<dbReference type="VEuPathDB" id="FungiDB:FOXG_05377"/>
<protein>
    <submittedName>
        <fullName evidence="2">Uncharacterized protein</fullName>
    </submittedName>
</protein>
<evidence type="ECO:0000313" key="3">
    <source>
        <dbReference type="Proteomes" id="UP000002489"/>
    </source>
</evidence>
<feature type="region of interest" description="Disordered" evidence="1">
    <location>
        <begin position="96"/>
        <end position="140"/>
    </location>
</feature>
<evidence type="ECO:0000313" key="2">
    <source>
        <dbReference type="EnsemblFungi" id="FOXG_05377P0"/>
    </source>
</evidence>
<name>A0A0D2XN48_FUSOF</name>
<dbReference type="Proteomes" id="UP000002489">
    <property type="component" value="Unassembled WGS sequence"/>
</dbReference>
<proteinExistence type="predicted"/>
<dbReference type="EnsemblFungi" id="FOXG_05377T0">
    <property type="protein sequence ID" value="FOXG_05377P0"/>
    <property type="gene ID" value="FOXG_05377"/>
</dbReference>
<gene>
    <name evidence="2" type="primary">28947358</name>
</gene>
<evidence type="ECO:0000256" key="1">
    <source>
        <dbReference type="SAM" id="MobiDB-lite"/>
    </source>
</evidence>
<accession>A0A0D2XN48</accession>
<sequence length="140" mass="15350">MLTSERVYLECYGSRLTDTCGGPMPDDGCLYRLFNMIRYSLEFELRLLLTGDNLVPCNSSARTSSKGLGLGSVRMVRYLANPLRIPAEFERFGQGAEARSGAAEAKPPKRGLTRILRNPCTNPGFQAASRSKSGDRADVP</sequence>
<feature type="compositionally biased region" description="Polar residues" evidence="1">
    <location>
        <begin position="119"/>
        <end position="131"/>
    </location>
</feature>
<organism evidence="2 3">
    <name type="scientific">Fusarium oxysporum (strain Fo5176)</name>
    <name type="common">Fusarium vascular wilt</name>
    <dbReference type="NCBI Taxonomy" id="660025"/>
    <lineage>
        <taxon>Eukaryota</taxon>
        <taxon>Fungi</taxon>
        <taxon>Dikarya</taxon>
        <taxon>Ascomycota</taxon>
        <taxon>Pezizomycotina</taxon>
        <taxon>Sordariomycetes</taxon>
        <taxon>Hypocreomycetidae</taxon>
        <taxon>Hypocreales</taxon>
        <taxon>Nectriaceae</taxon>
        <taxon>Fusarium</taxon>
        <taxon>Fusarium oxysporum species complex</taxon>
    </lineage>
</organism>
<dbReference type="AlphaFoldDB" id="A0A0D2XN48"/>